<evidence type="ECO:0000313" key="2">
    <source>
        <dbReference type="EMBL" id="EAW29805.1"/>
    </source>
</evidence>
<protein>
    <submittedName>
        <fullName evidence="2">Putative salt-induced outer membrane protein</fullName>
    </submittedName>
</protein>
<dbReference type="Proteomes" id="UP000004931">
    <property type="component" value="Unassembled WGS sequence"/>
</dbReference>
<dbReference type="InterPro" id="IPR007433">
    <property type="entry name" value="DUF481"/>
</dbReference>
<accession>A0YH37</accession>
<evidence type="ECO:0000313" key="3">
    <source>
        <dbReference type="Proteomes" id="UP000004931"/>
    </source>
</evidence>
<comment type="caution">
    <text evidence="2">The sequence shown here is derived from an EMBL/GenBank/DDBJ whole genome shotgun (WGS) entry which is preliminary data.</text>
</comment>
<sequence>MTTVKVSSLLAAAILAAGSTQLYAEDADSSSLWSGDAEFGYVDTSGNTEETTIKGRAQANREQDEWRYNITFDSLNSTANDARSAEKYFLSNRLAYQYQENDYVFAYASYDDDRFSGFDYQATVSAGWGRRLLNNEVMQWDIELGPGYRISKVDGGANGEDADEAIARGFTQFSWDFSETANFSQSLNVEAGADNTISKSITALKVQIVGALALKLSYTIKYTDEVPAATKRADTETAVTVVYSF</sequence>
<keyword evidence="3" id="KW-1185">Reference proteome</keyword>
<reference evidence="2 3" key="1">
    <citation type="journal article" date="2010" name="J. Bacteriol.">
        <title>Genome sequence of the oligotrophic marine Gammaproteobacterium HTCC2143, isolated from the Oregon Coast.</title>
        <authorList>
            <person name="Oh H.M."/>
            <person name="Kang I."/>
            <person name="Ferriera S."/>
            <person name="Giovannoni S.J."/>
            <person name="Cho J.C."/>
        </authorList>
    </citation>
    <scope>NUCLEOTIDE SEQUENCE [LARGE SCALE GENOMIC DNA]</scope>
    <source>
        <strain evidence="2 3">HTCC2143</strain>
    </source>
</reference>
<dbReference type="STRING" id="247633.GP2143_11954"/>
<dbReference type="eggNOG" id="COG3137">
    <property type="taxonomic scope" value="Bacteria"/>
</dbReference>
<dbReference type="EMBL" id="AAVT01000014">
    <property type="protein sequence ID" value="EAW29805.1"/>
    <property type="molecule type" value="Genomic_DNA"/>
</dbReference>
<dbReference type="Pfam" id="PF04338">
    <property type="entry name" value="DUF481"/>
    <property type="match status" value="1"/>
</dbReference>
<evidence type="ECO:0000256" key="1">
    <source>
        <dbReference type="SAM" id="SignalP"/>
    </source>
</evidence>
<proteinExistence type="predicted"/>
<name>A0YH37_9GAMM</name>
<gene>
    <name evidence="2" type="ORF">GP2143_11954</name>
</gene>
<dbReference type="OrthoDB" id="5292716at2"/>
<keyword evidence="1" id="KW-0732">Signal</keyword>
<feature type="signal peptide" evidence="1">
    <location>
        <begin position="1"/>
        <end position="24"/>
    </location>
</feature>
<dbReference type="AlphaFoldDB" id="A0YH37"/>
<organism evidence="2 3">
    <name type="scientific">marine gamma proteobacterium HTCC2143</name>
    <dbReference type="NCBI Taxonomy" id="247633"/>
    <lineage>
        <taxon>Bacteria</taxon>
        <taxon>Pseudomonadati</taxon>
        <taxon>Pseudomonadota</taxon>
        <taxon>Gammaproteobacteria</taxon>
        <taxon>Cellvibrionales</taxon>
        <taxon>Spongiibacteraceae</taxon>
        <taxon>BD1-7 clade</taxon>
    </lineage>
</organism>
<feature type="chain" id="PRO_5002630771" evidence="1">
    <location>
        <begin position="25"/>
        <end position="245"/>
    </location>
</feature>